<keyword evidence="4" id="KW-1185">Reference proteome</keyword>
<dbReference type="GO" id="GO:0016627">
    <property type="term" value="F:oxidoreductase activity, acting on the CH-CH group of donors"/>
    <property type="evidence" value="ECO:0007669"/>
    <property type="project" value="TreeGrafter"/>
</dbReference>
<dbReference type="PANTHER" id="PTHR35176:SF1">
    <property type="entry name" value="F420H(2)-DEPENDENT BILIVERDIN REDUCTASE"/>
    <property type="match status" value="1"/>
</dbReference>
<protein>
    <submittedName>
        <fullName evidence="3">Nitrilase</fullName>
    </submittedName>
</protein>
<dbReference type="Pfam" id="PF01243">
    <property type="entry name" value="PNPOx_N"/>
    <property type="match status" value="1"/>
</dbReference>
<dbReference type="InterPro" id="IPR052019">
    <property type="entry name" value="F420H2_bilvrd_red/Heme_oxyg"/>
</dbReference>
<dbReference type="RefSeq" id="WP_053193807.1">
    <property type="nucleotide sequence ID" value="NZ_KQ948991.1"/>
</dbReference>
<comment type="caution">
    <text evidence="3">The sequence shown here is derived from an EMBL/GenBank/DDBJ whole genome shotgun (WGS) entry which is preliminary data.</text>
</comment>
<dbReference type="GO" id="GO:0005829">
    <property type="term" value="C:cytosol"/>
    <property type="evidence" value="ECO:0007669"/>
    <property type="project" value="TreeGrafter"/>
</dbReference>
<dbReference type="GO" id="GO:0070967">
    <property type="term" value="F:coenzyme F420 binding"/>
    <property type="evidence" value="ECO:0007669"/>
    <property type="project" value="TreeGrafter"/>
</dbReference>
<dbReference type="Gene3D" id="2.30.110.10">
    <property type="entry name" value="Electron Transport, Fmn-binding Protein, Chain A"/>
    <property type="match status" value="1"/>
</dbReference>
<dbReference type="InterPro" id="IPR012349">
    <property type="entry name" value="Split_barrel_FMN-bd"/>
</dbReference>
<sequence length="137" mass="15246">MAAYPQDPGAPDASYLSFWSERHHCTLTTPRPDGSPHVVPVAVTYDPERRLARVIADRASKKVRNILAAGPAGALVAACQVDGRRWATLEGRAFVRTEPERVAEAERRFEERYGRTPRPNPTRVVIEIELTRAMGRG</sequence>
<proteinExistence type="predicted"/>
<evidence type="ECO:0000313" key="4">
    <source>
        <dbReference type="Proteomes" id="UP000037251"/>
    </source>
</evidence>
<dbReference type="PATRIC" id="fig|67356.5.peg.8548"/>
<gene>
    <name evidence="3" type="ORF">ADK37_39955</name>
</gene>
<dbReference type="Proteomes" id="UP000037251">
    <property type="component" value="Unassembled WGS sequence"/>
</dbReference>
<evidence type="ECO:0000259" key="2">
    <source>
        <dbReference type="Pfam" id="PF01243"/>
    </source>
</evidence>
<dbReference type="STRING" id="67356.AQJ84_15635"/>
<name>A0A0L8KQL3_9ACTN</name>
<dbReference type="InterPro" id="IPR011576">
    <property type="entry name" value="Pyridox_Oxase_N"/>
</dbReference>
<feature type="domain" description="Pyridoxamine 5'-phosphate oxidase N-terminal" evidence="2">
    <location>
        <begin position="15"/>
        <end position="132"/>
    </location>
</feature>
<keyword evidence="1" id="KW-0560">Oxidoreductase</keyword>
<reference evidence="4" key="1">
    <citation type="submission" date="2015-07" db="EMBL/GenBank/DDBJ databases">
        <authorList>
            <person name="Ju K.-S."/>
            <person name="Doroghazi J.R."/>
            <person name="Metcalf W.W."/>
        </authorList>
    </citation>
    <scope>NUCLEOTIDE SEQUENCE [LARGE SCALE GENOMIC DNA]</scope>
    <source>
        <strain evidence="4">NRRL 2290</strain>
    </source>
</reference>
<evidence type="ECO:0000313" key="3">
    <source>
        <dbReference type="EMBL" id="KOG28241.1"/>
    </source>
</evidence>
<accession>A0A0L8KQL3</accession>
<dbReference type="SUPFAM" id="SSF50475">
    <property type="entry name" value="FMN-binding split barrel"/>
    <property type="match status" value="1"/>
</dbReference>
<organism evidence="3 4">
    <name type="scientific">Streptomyces resistomycificus</name>
    <dbReference type="NCBI Taxonomy" id="67356"/>
    <lineage>
        <taxon>Bacteria</taxon>
        <taxon>Bacillati</taxon>
        <taxon>Actinomycetota</taxon>
        <taxon>Actinomycetes</taxon>
        <taxon>Kitasatosporales</taxon>
        <taxon>Streptomycetaceae</taxon>
        <taxon>Streptomyces</taxon>
        <taxon>Streptomyces aurantiacus group</taxon>
    </lineage>
</organism>
<dbReference type="EMBL" id="LGUS01000235">
    <property type="protein sequence ID" value="KOG28241.1"/>
    <property type="molecule type" value="Genomic_DNA"/>
</dbReference>
<evidence type="ECO:0000256" key="1">
    <source>
        <dbReference type="ARBA" id="ARBA00023002"/>
    </source>
</evidence>
<dbReference type="PANTHER" id="PTHR35176">
    <property type="entry name" value="HEME OXYGENASE HI_0854-RELATED"/>
    <property type="match status" value="1"/>
</dbReference>
<dbReference type="OrthoDB" id="4551790at2"/>
<dbReference type="AlphaFoldDB" id="A0A0L8KQL3"/>